<feature type="signal peptide" evidence="1">
    <location>
        <begin position="1"/>
        <end position="28"/>
    </location>
</feature>
<dbReference type="SUPFAM" id="SSF53474">
    <property type="entry name" value="alpha/beta-Hydrolases"/>
    <property type="match status" value="1"/>
</dbReference>
<sequence length="340" mass="35630">MKSTIAKTAGVLLACLGLTLALSAPAGAETGGFAPVDRPGPALQVPEAELAAAVHCTANATNADQEVLLFVPGTTLTPDEYSWNWFKALDKLGKPYCSVTEPDNAMGDAQISAEYVVYAIRHVHEISGRKIAVLGHSQGGTEPRFALRFWPDVRPMVADYVTFAGTNHGSPLINALCPPVAGCSPSLWQQTVNSQYIQAMNSGQETFPGISYTNIYSIVDEFVQPNLDDNGTTSLHGGGGSITNVSIQSVCPTDLASEHIAVGTYDPVAYALAMDAVTHDGPASPARVPASTCGHLLMPGVDPVTFATDLADTTAVIAKQLALHPRVAAEPPLQPYVHAG</sequence>
<keyword evidence="3" id="KW-1185">Reference proteome</keyword>
<reference evidence="2 3" key="1">
    <citation type="submission" date="2020-08" db="EMBL/GenBank/DDBJ databases">
        <title>Sequencing the genomes of 1000 actinobacteria strains.</title>
        <authorList>
            <person name="Klenk H.-P."/>
        </authorList>
    </citation>
    <scope>NUCLEOTIDE SEQUENCE [LARGE SCALE GENOMIC DNA]</scope>
    <source>
        <strain evidence="2 3">DSM 45859</strain>
    </source>
</reference>
<accession>A0A840J297</accession>
<organism evidence="2 3">
    <name type="scientific">Amycolatopsis jiangsuensis</name>
    <dbReference type="NCBI Taxonomy" id="1181879"/>
    <lineage>
        <taxon>Bacteria</taxon>
        <taxon>Bacillati</taxon>
        <taxon>Actinomycetota</taxon>
        <taxon>Actinomycetes</taxon>
        <taxon>Pseudonocardiales</taxon>
        <taxon>Pseudonocardiaceae</taxon>
        <taxon>Amycolatopsis</taxon>
    </lineage>
</organism>
<dbReference type="PANTHER" id="PTHR37574">
    <property type="entry name" value="LIPASE B"/>
    <property type="match status" value="1"/>
</dbReference>
<dbReference type="AlphaFoldDB" id="A0A840J297"/>
<evidence type="ECO:0000313" key="3">
    <source>
        <dbReference type="Proteomes" id="UP000581769"/>
    </source>
</evidence>
<gene>
    <name evidence="2" type="ORF">BJY18_005037</name>
</gene>
<dbReference type="InterPro" id="IPR029058">
    <property type="entry name" value="AB_hydrolase_fold"/>
</dbReference>
<dbReference type="InterPro" id="IPR053228">
    <property type="entry name" value="Stereospecific_Lipase"/>
</dbReference>
<evidence type="ECO:0000313" key="2">
    <source>
        <dbReference type="EMBL" id="MBB4687552.1"/>
    </source>
</evidence>
<name>A0A840J297_9PSEU</name>
<dbReference type="Proteomes" id="UP000581769">
    <property type="component" value="Unassembled WGS sequence"/>
</dbReference>
<dbReference type="GO" id="GO:0016787">
    <property type="term" value="F:hydrolase activity"/>
    <property type="evidence" value="ECO:0007669"/>
    <property type="project" value="InterPro"/>
</dbReference>
<dbReference type="GO" id="GO:0016042">
    <property type="term" value="P:lipid catabolic process"/>
    <property type="evidence" value="ECO:0007669"/>
    <property type="project" value="InterPro"/>
</dbReference>
<dbReference type="Pfam" id="PF01674">
    <property type="entry name" value="Lipase_2"/>
    <property type="match status" value="1"/>
</dbReference>
<keyword evidence="1" id="KW-0732">Signal</keyword>
<evidence type="ECO:0008006" key="4">
    <source>
        <dbReference type="Google" id="ProtNLM"/>
    </source>
</evidence>
<protein>
    <recommendedName>
        <fullName evidence="4">Lipase</fullName>
    </recommendedName>
</protein>
<dbReference type="InterPro" id="IPR002918">
    <property type="entry name" value="Lipase_EstA/Esterase_EstB"/>
</dbReference>
<dbReference type="EMBL" id="JACHMG010000001">
    <property type="protein sequence ID" value="MBB4687552.1"/>
    <property type="molecule type" value="Genomic_DNA"/>
</dbReference>
<dbReference type="RefSeq" id="WP_184782368.1">
    <property type="nucleotide sequence ID" value="NZ_JACHMG010000001.1"/>
</dbReference>
<comment type="caution">
    <text evidence="2">The sequence shown here is derived from an EMBL/GenBank/DDBJ whole genome shotgun (WGS) entry which is preliminary data.</text>
</comment>
<dbReference type="PANTHER" id="PTHR37574:SF1">
    <property type="entry name" value="LIPASE B"/>
    <property type="match status" value="1"/>
</dbReference>
<dbReference type="Gene3D" id="3.40.50.1820">
    <property type="entry name" value="alpha/beta hydrolase"/>
    <property type="match status" value="1"/>
</dbReference>
<feature type="chain" id="PRO_5033029816" description="Lipase" evidence="1">
    <location>
        <begin position="29"/>
        <end position="340"/>
    </location>
</feature>
<proteinExistence type="predicted"/>
<evidence type="ECO:0000256" key="1">
    <source>
        <dbReference type="SAM" id="SignalP"/>
    </source>
</evidence>